<feature type="signal peptide" evidence="10">
    <location>
        <begin position="1"/>
        <end position="19"/>
    </location>
</feature>
<evidence type="ECO:0000256" key="10">
    <source>
        <dbReference type="SAM" id="SignalP"/>
    </source>
</evidence>
<dbReference type="InterPro" id="IPR017853">
    <property type="entry name" value="GH"/>
</dbReference>
<protein>
    <recommendedName>
        <fullName evidence="4">mannan endo-1,4-beta-mannosidase</fullName>
        <ecNumber evidence="4">3.2.1.78</ecNumber>
    </recommendedName>
</protein>
<dbReference type="EMBL" id="QEAP01000004">
    <property type="protein sequence ID" value="TPX78448.1"/>
    <property type="molecule type" value="Genomic_DNA"/>
</dbReference>
<proteinExistence type="inferred from homology"/>
<keyword evidence="8 9" id="KW-0326">Glycosidase</keyword>
<dbReference type="PANTHER" id="PTHR31451">
    <property type="match status" value="1"/>
</dbReference>
<dbReference type="AlphaFoldDB" id="A0A507FT56"/>
<evidence type="ECO:0000256" key="7">
    <source>
        <dbReference type="ARBA" id="ARBA00022801"/>
    </source>
</evidence>
<evidence type="ECO:0000313" key="12">
    <source>
        <dbReference type="EMBL" id="TPX78448.1"/>
    </source>
</evidence>
<evidence type="ECO:0000256" key="9">
    <source>
        <dbReference type="RuleBase" id="RU361153"/>
    </source>
</evidence>
<evidence type="ECO:0000256" key="4">
    <source>
        <dbReference type="ARBA" id="ARBA00012706"/>
    </source>
</evidence>
<evidence type="ECO:0000313" key="13">
    <source>
        <dbReference type="Proteomes" id="UP000320333"/>
    </source>
</evidence>
<dbReference type="EC" id="3.2.1.78" evidence="4"/>
<dbReference type="InterPro" id="IPR045053">
    <property type="entry name" value="MAN-like"/>
</dbReference>
<dbReference type="Gene3D" id="3.20.20.80">
    <property type="entry name" value="Glycosidases"/>
    <property type="match status" value="1"/>
</dbReference>
<evidence type="ECO:0000256" key="2">
    <source>
        <dbReference type="ARBA" id="ARBA00004613"/>
    </source>
</evidence>
<evidence type="ECO:0000256" key="5">
    <source>
        <dbReference type="ARBA" id="ARBA00022525"/>
    </source>
</evidence>
<comment type="caution">
    <text evidence="12">The sequence shown here is derived from an EMBL/GenBank/DDBJ whole genome shotgun (WGS) entry which is preliminary data.</text>
</comment>
<keyword evidence="13" id="KW-1185">Reference proteome</keyword>
<organism evidence="12 13">
    <name type="scientific">Chytriomyces confervae</name>
    <dbReference type="NCBI Taxonomy" id="246404"/>
    <lineage>
        <taxon>Eukaryota</taxon>
        <taxon>Fungi</taxon>
        <taxon>Fungi incertae sedis</taxon>
        <taxon>Chytridiomycota</taxon>
        <taxon>Chytridiomycota incertae sedis</taxon>
        <taxon>Chytridiomycetes</taxon>
        <taxon>Chytridiales</taxon>
        <taxon>Chytriomycetaceae</taxon>
        <taxon>Chytriomyces</taxon>
    </lineage>
</organism>
<evidence type="ECO:0000256" key="3">
    <source>
        <dbReference type="ARBA" id="ARBA00005641"/>
    </source>
</evidence>
<feature type="domain" description="Glycoside hydrolase family 5" evidence="11">
    <location>
        <begin position="170"/>
        <end position="448"/>
    </location>
</feature>
<comment type="catalytic activity">
    <reaction evidence="1">
        <text>Random hydrolysis of (1-&gt;4)-beta-D-mannosidic linkages in mannans, galactomannans and glucomannans.</text>
        <dbReference type="EC" id="3.2.1.78"/>
    </reaction>
</comment>
<dbReference type="Pfam" id="PF00150">
    <property type="entry name" value="Cellulase"/>
    <property type="match status" value="1"/>
</dbReference>
<dbReference type="InterPro" id="IPR001547">
    <property type="entry name" value="Glyco_hydro_5"/>
</dbReference>
<evidence type="ECO:0000259" key="11">
    <source>
        <dbReference type="Pfam" id="PF00150"/>
    </source>
</evidence>
<dbReference type="GO" id="GO:0016985">
    <property type="term" value="F:mannan endo-1,4-beta-mannosidase activity"/>
    <property type="evidence" value="ECO:0007669"/>
    <property type="project" value="UniProtKB-EC"/>
</dbReference>
<reference evidence="12 13" key="1">
    <citation type="journal article" date="2019" name="Sci. Rep.">
        <title>Comparative genomics of chytrid fungi reveal insights into the obligate biotrophic and pathogenic lifestyle of Synchytrium endobioticum.</title>
        <authorList>
            <person name="van de Vossenberg B.T.L.H."/>
            <person name="Warris S."/>
            <person name="Nguyen H.D.T."/>
            <person name="van Gent-Pelzer M.P.E."/>
            <person name="Joly D.L."/>
            <person name="van de Geest H.C."/>
            <person name="Bonants P.J.M."/>
            <person name="Smith D.S."/>
            <person name="Levesque C.A."/>
            <person name="van der Lee T.A.J."/>
        </authorList>
    </citation>
    <scope>NUCLEOTIDE SEQUENCE [LARGE SCALE GENOMIC DNA]</scope>
    <source>
        <strain evidence="12 13">CBS 675.73</strain>
    </source>
</reference>
<dbReference type="OrthoDB" id="428177at2759"/>
<dbReference type="Proteomes" id="UP000320333">
    <property type="component" value="Unassembled WGS sequence"/>
</dbReference>
<dbReference type="SUPFAM" id="SSF51445">
    <property type="entry name" value="(Trans)glycosidases"/>
    <property type="match status" value="1"/>
</dbReference>
<name>A0A507FT56_9FUNG</name>
<evidence type="ECO:0000256" key="8">
    <source>
        <dbReference type="ARBA" id="ARBA00023295"/>
    </source>
</evidence>
<dbReference type="PANTHER" id="PTHR31451:SF39">
    <property type="entry name" value="MANNAN ENDO-1,4-BETA-MANNOSIDASE 1"/>
    <property type="match status" value="1"/>
</dbReference>
<keyword evidence="5" id="KW-0964">Secreted</keyword>
<evidence type="ECO:0000256" key="1">
    <source>
        <dbReference type="ARBA" id="ARBA00001678"/>
    </source>
</evidence>
<comment type="similarity">
    <text evidence="3 9">Belongs to the glycosyl hydrolase 5 (cellulase A) family.</text>
</comment>
<dbReference type="GO" id="GO:0046355">
    <property type="term" value="P:mannan catabolic process"/>
    <property type="evidence" value="ECO:0007669"/>
    <property type="project" value="UniProtKB-ARBA"/>
</dbReference>
<keyword evidence="6 10" id="KW-0732">Signal</keyword>
<feature type="chain" id="PRO_5021451458" description="mannan endo-1,4-beta-mannosidase" evidence="10">
    <location>
        <begin position="20"/>
        <end position="476"/>
    </location>
</feature>
<evidence type="ECO:0000256" key="6">
    <source>
        <dbReference type="ARBA" id="ARBA00022729"/>
    </source>
</evidence>
<accession>A0A507FT56</accession>
<gene>
    <name evidence="12" type="ORF">CcCBS67573_g00294</name>
</gene>
<sequence>MSFTLAASFLAVLIGGVVAEESKPACYPGWSSDTQDYILGAVASFKGNNFIVQEKGWAHQAACDANTDKKPCYPTVWQAATNYTSLTQVSYNGFNYLLETDSWGYVGPCEGLSCVSGTCSKPHPPSTKSATVAIPVPTQAPQVPPESPSPNPNSLPKMWAGVNSYFIYSLPPQDQEEILSELNKANIKTVRIFLTAFGKGGKGTTSVGSNDLEEHTCGEYDDSILSQVDAMMPLLVKYNIRLLIAMHDRWNLDGTWGTCDAYCQKYAGGPGKDLNSFFSNPEAQAQFDQRLAHIATHKNPYMGNRAWSDIPEAIYSFEIANEAQGTSNQYNQFSNPNWWCGRATALRSVIGASSVLISTGGGQNFEMSLGQENFECKALDIVAIHSYSGDMDDIRSNLEHAQEQGKKHGKIVIFEEFGLQSGKGDFIGKVAELCNSMGIPWMPWQVSNPTAWSDYEFWTDDKETWSALAKWAKLAV</sequence>
<dbReference type="GO" id="GO:0005576">
    <property type="term" value="C:extracellular region"/>
    <property type="evidence" value="ECO:0007669"/>
    <property type="project" value="UniProtKB-SubCell"/>
</dbReference>
<keyword evidence="7 9" id="KW-0378">Hydrolase</keyword>
<comment type="subcellular location">
    <subcellularLocation>
        <location evidence="2">Secreted</location>
    </subcellularLocation>
</comment>